<evidence type="ECO:0000313" key="13">
    <source>
        <dbReference type="Proteomes" id="UP000192660"/>
    </source>
</evidence>
<reference evidence="13" key="1">
    <citation type="submission" date="2017-04" db="EMBL/GenBank/DDBJ databases">
        <authorList>
            <person name="Varghese N."/>
            <person name="Submissions S."/>
        </authorList>
    </citation>
    <scope>NUCLEOTIDE SEQUENCE [LARGE SCALE GENOMIC DNA]</scope>
    <source>
        <strain evidence="13">DSM 9293</strain>
    </source>
</reference>
<dbReference type="GO" id="GO:0004055">
    <property type="term" value="F:argininosuccinate synthase activity"/>
    <property type="evidence" value="ECO:0007669"/>
    <property type="project" value="UniProtKB-UniRule"/>
</dbReference>
<dbReference type="InterPro" id="IPR048267">
    <property type="entry name" value="Arginosuc_syn_N"/>
</dbReference>
<comment type="pathway">
    <text evidence="1 9">Amino-acid biosynthesis; L-arginine biosynthesis; L-arginine from L-ornithine and carbamoyl phosphate: step 2/3.</text>
</comment>
<organism evidence="12 13">
    <name type="scientific">Sulfobacillus thermosulfidooxidans (strain DSM 9293 / VKM B-1269 / AT-1)</name>
    <dbReference type="NCBI Taxonomy" id="929705"/>
    <lineage>
        <taxon>Bacteria</taxon>
        <taxon>Bacillati</taxon>
        <taxon>Bacillota</taxon>
        <taxon>Clostridia</taxon>
        <taxon>Eubacteriales</taxon>
        <taxon>Clostridiales Family XVII. Incertae Sedis</taxon>
        <taxon>Sulfobacillus</taxon>
    </lineage>
</organism>
<evidence type="ECO:0000256" key="5">
    <source>
        <dbReference type="ARBA" id="ARBA00022598"/>
    </source>
</evidence>
<dbReference type="SUPFAM" id="SSF69864">
    <property type="entry name" value="Argininosuccinate synthetase, C-terminal domain"/>
    <property type="match status" value="1"/>
</dbReference>
<dbReference type="STRING" id="28034.BFX07_02835"/>
<feature type="binding site" evidence="9">
    <location>
        <position position="181"/>
    </location>
    <ligand>
        <name>L-citrulline</name>
        <dbReference type="ChEBI" id="CHEBI:57743"/>
    </ligand>
</feature>
<dbReference type="FunFam" id="3.40.50.620:FF:000019">
    <property type="entry name" value="Argininosuccinate synthase"/>
    <property type="match status" value="1"/>
</dbReference>
<keyword evidence="8 9" id="KW-0067">ATP-binding</keyword>
<sequence>MVDGIHPGDTVVLAYSGGLDTSIIIPWLKENYGVEVVAFCADLGQGDDLDKVRDKAFASGAKAVVIKDLRQEFLTDYAFPMLKSQAIYENVYLLGTAIARPLIAKHLVEVAREYHATAVAHGATGKGNDQVRFELGVMAWAPDLKVIAPWREWNITGRNEAMAYAKEHNIPVSATPSSPYSRDQNLWHISHEGGVLEDPSVKTPPDVYTWTTDPLEAPNTPQWVRVGFDKGVPVAINGEEREPIDLMQTLNQLGAQHGIGRVTMVENRLVGMKSRGVYETPGGTILYAAHHGLTSLTWDRETQAFAQTVALRMARLIYDGLWFSALRESLMAFVNTANEVVTGEVDVMLYKGSATVHAMTSPFSLYSADLATFDGGQYNHHDAEGFIHLFGLPLAVRQRLLQQRGDA</sequence>
<dbReference type="OrthoDB" id="9801641at2"/>
<dbReference type="Proteomes" id="UP000192660">
    <property type="component" value="Unassembled WGS sequence"/>
</dbReference>
<feature type="domain" description="Arginosuccinate synthase-like N-terminal" evidence="10">
    <location>
        <begin position="11"/>
        <end position="171"/>
    </location>
</feature>
<dbReference type="UniPathway" id="UPA00068">
    <property type="reaction ID" value="UER00113"/>
</dbReference>
<dbReference type="Gene3D" id="3.90.1260.10">
    <property type="entry name" value="Argininosuccinate synthetase, chain A, domain 2"/>
    <property type="match status" value="1"/>
</dbReference>
<dbReference type="Gene3D" id="1.20.5.470">
    <property type="entry name" value="Single helix bin"/>
    <property type="match status" value="1"/>
</dbReference>
<keyword evidence="13" id="KW-1185">Reference proteome</keyword>
<protein>
    <recommendedName>
        <fullName evidence="3 9">Argininosuccinate synthase</fullName>
        <ecNumber evidence="3 9">6.3.4.5</ecNumber>
    </recommendedName>
    <alternativeName>
        <fullName evidence="9">Citrulline--aspartate ligase</fullName>
    </alternativeName>
</protein>
<dbReference type="EC" id="6.3.4.5" evidence="3 9"/>
<keyword evidence="5 9" id="KW-0436">Ligase</keyword>
<dbReference type="GO" id="GO:0000050">
    <property type="term" value="P:urea cycle"/>
    <property type="evidence" value="ECO:0007669"/>
    <property type="project" value="TreeGrafter"/>
</dbReference>
<comment type="subunit">
    <text evidence="2 9">Homotetramer.</text>
</comment>
<dbReference type="NCBIfam" id="NF001770">
    <property type="entry name" value="PRK00509.1"/>
    <property type="match status" value="1"/>
</dbReference>
<evidence type="ECO:0000256" key="1">
    <source>
        <dbReference type="ARBA" id="ARBA00004967"/>
    </source>
</evidence>
<evidence type="ECO:0000256" key="9">
    <source>
        <dbReference type="HAMAP-Rule" id="MF_00005"/>
    </source>
</evidence>
<evidence type="ECO:0000256" key="2">
    <source>
        <dbReference type="ARBA" id="ARBA00011881"/>
    </source>
</evidence>
<dbReference type="InterPro" id="IPR018223">
    <property type="entry name" value="Arginosuc_synth_CS"/>
</dbReference>
<dbReference type="Pfam" id="PF20979">
    <property type="entry name" value="Arginosuc_syn_C"/>
    <property type="match status" value="1"/>
</dbReference>
<evidence type="ECO:0000256" key="4">
    <source>
        <dbReference type="ARBA" id="ARBA00022571"/>
    </source>
</evidence>
<feature type="binding site" evidence="9">
    <location>
        <position position="124"/>
    </location>
    <ligand>
        <name>L-aspartate</name>
        <dbReference type="ChEBI" id="CHEBI:29991"/>
    </ligand>
</feature>
<name>A0A1W1W7X6_SULTA</name>
<comment type="subcellular location">
    <subcellularLocation>
        <location evidence="9">Cytoplasm</location>
    </subcellularLocation>
</comment>
<keyword evidence="4 9" id="KW-0055">Arginine biosynthesis</keyword>
<feature type="binding site" evidence="9">
    <location>
        <begin position="14"/>
        <end position="22"/>
    </location>
    <ligand>
        <name>ATP</name>
        <dbReference type="ChEBI" id="CHEBI:30616"/>
    </ligand>
</feature>
<dbReference type="PROSITE" id="PS00565">
    <property type="entry name" value="ARGININOSUCCIN_SYN_2"/>
    <property type="match status" value="1"/>
</dbReference>
<evidence type="ECO:0000259" key="10">
    <source>
        <dbReference type="Pfam" id="PF00764"/>
    </source>
</evidence>
<evidence type="ECO:0000313" key="12">
    <source>
        <dbReference type="EMBL" id="SMC02160.1"/>
    </source>
</evidence>
<feature type="binding site" evidence="9">
    <location>
        <position position="41"/>
    </location>
    <ligand>
        <name>ATP</name>
        <dbReference type="ChEBI" id="CHEBI:30616"/>
    </ligand>
</feature>
<proteinExistence type="inferred from homology"/>
<feature type="binding site" evidence="9">
    <location>
        <position position="128"/>
    </location>
    <ligand>
        <name>L-aspartate</name>
        <dbReference type="ChEBI" id="CHEBI:29991"/>
    </ligand>
</feature>
<comment type="caution">
    <text evidence="9">Lacks conserved residue(s) required for the propagation of feature annotation.</text>
</comment>
<feature type="domain" description="Arginosuccinate synthase C-terminal" evidence="11">
    <location>
        <begin position="180"/>
        <end position="394"/>
    </location>
</feature>
<dbReference type="AlphaFoldDB" id="A0A1W1W7X6"/>
<feature type="binding site" evidence="9">
    <location>
        <position position="129"/>
    </location>
    <ligand>
        <name>L-aspartate</name>
        <dbReference type="ChEBI" id="CHEBI:29991"/>
    </ligand>
</feature>
<dbReference type="InterPro" id="IPR023434">
    <property type="entry name" value="Arginosuc_synth_type_1_subfam"/>
</dbReference>
<dbReference type="PROSITE" id="PS00564">
    <property type="entry name" value="ARGININOSUCCIN_SYN_1"/>
    <property type="match status" value="1"/>
</dbReference>
<evidence type="ECO:0000256" key="3">
    <source>
        <dbReference type="ARBA" id="ARBA00012286"/>
    </source>
</evidence>
<feature type="binding site" evidence="9">
    <location>
        <position position="190"/>
    </location>
    <ligand>
        <name>L-citrulline</name>
        <dbReference type="ChEBI" id="CHEBI:57743"/>
    </ligand>
</feature>
<dbReference type="CDD" id="cd01999">
    <property type="entry name" value="ASS"/>
    <property type="match status" value="1"/>
</dbReference>
<dbReference type="Pfam" id="PF00764">
    <property type="entry name" value="Arginosuc_synth"/>
    <property type="match status" value="1"/>
</dbReference>
<dbReference type="HAMAP" id="MF_00005">
    <property type="entry name" value="Arg_succ_synth_type1"/>
    <property type="match status" value="1"/>
</dbReference>
<comment type="similarity">
    <text evidence="9">Belongs to the argininosuccinate synthase family. Type 1 subfamily.</text>
</comment>
<dbReference type="NCBIfam" id="TIGR00032">
    <property type="entry name" value="argG"/>
    <property type="match status" value="1"/>
</dbReference>
<dbReference type="GO" id="GO:0005737">
    <property type="term" value="C:cytoplasm"/>
    <property type="evidence" value="ECO:0007669"/>
    <property type="project" value="UniProtKB-SubCell"/>
</dbReference>
<feature type="binding site" evidence="9">
    <location>
        <position position="122"/>
    </location>
    <ligand>
        <name>ATP</name>
        <dbReference type="ChEBI" id="CHEBI:30616"/>
    </ligand>
</feature>
<feature type="binding site" evidence="9">
    <location>
        <position position="266"/>
    </location>
    <ligand>
        <name>L-citrulline</name>
        <dbReference type="ChEBI" id="CHEBI:57743"/>
    </ligand>
</feature>
<dbReference type="GO" id="GO:0005524">
    <property type="term" value="F:ATP binding"/>
    <property type="evidence" value="ECO:0007669"/>
    <property type="project" value="UniProtKB-UniRule"/>
</dbReference>
<evidence type="ECO:0000256" key="8">
    <source>
        <dbReference type="ARBA" id="ARBA00022840"/>
    </source>
</evidence>
<dbReference type="InterPro" id="IPR048268">
    <property type="entry name" value="Arginosuc_syn_C"/>
</dbReference>
<evidence type="ECO:0000256" key="6">
    <source>
        <dbReference type="ARBA" id="ARBA00022605"/>
    </source>
</evidence>
<accession>A0A1W1W7X6</accession>
<dbReference type="SUPFAM" id="SSF52402">
    <property type="entry name" value="Adenine nucleotide alpha hydrolases-like"/>
    <property type="match status" value="1"/>
</dbReference>
<dbReference type="InterPro" id="IPR014729">
    <property type="entry name" value="Rossmann-like_a/b/a_fold"/>
</dbReference>
<keyword evidence="6 9" id="KW-0028">Amino-acid biosynthesis</keyword>
<dbReference type="GO" id="GO:0000053">
    <property type="term" value="P:argininosuccinate metabolic process"/>
    <property type="evidence" value="ECO:0007669"/>
    <property type="project" value="TreeGrafter"/>
</dbReference>
<dbReference type="FunFam" id="3.90.1260.10:FF:000007">
    <property type="entry name" value="Argininosuccinate synthase"/>
    <property type="match status" value="1"/>
</dbReference>
<gene>
    <name evidence="9" type="primary">argG</name>
    <name evidence="12" type="ORF">SAMN00768000_0378</name>
</gene>
<dbReference type="Gene3D" id="3.40.50.620">
    <property type="entry name" value="HUPs"/>
    <property type="match status" value="1"/>
</dbReference>
<feature type="binding site" evidence="9">
    <location>
        <position position="92"/>
    </location>
    <ligand>
        <name>L-citrulline</name>
        <dbReference type="ChEBI" id="CHEBI:57743"/>
    </ligand>
</feature>
<dbReference type="InterPro" id="IPR001518">
    <property type="entry name" value="Arginosuc_synth"/>
</dbReference>
<comment type="catalytic activity">
    <reaction evidence="9">
        <text>L-citrulline + L-aspartate + ATP = 2-(N(omega)-L-arginino)succinate + AMP + diphosphate + H(+)</text>
        <dbReference type="Rhea" id="RHEA:10932"/>
        <dbReference type="ChEBI" id="CHEBI:15378"/>
        <dbReference type="ChEBI" id="CHEBI:29991"/>
        <dbReference type="ChEBI" id="CHEBI:30616"/>
        <dbReference type="ChEBI" id="CHEBI:33019"/>
        <dbReference type="ChEBI" id="CHEBI:57472"/>
        <dbReference type="ChEBI" id="CHEBI:57743"/>
        <dbReference type="ChEBI" id="CHEBI:456215"/>
        <dbReference type="EC" id="6.3.4.5"/>
    </reaction>
</comment>
<evidence type="ECO:0000256" key="7">
    <source>
        <dbReference type="ARBA" id="ARBA00022741"/>
    </source>
</evidence>
<dbReference type="InterPro" id="IPR024074">
    <property type="entry name" value="AS_cat/multimer_dom_body"/>
</dbReference>
<feature type="binding site" evidence="9">
    <location>
        <position position="132"/>
    </location>
    <ligand>
        <name>L-citrulline</name>
        <dbReference type="ChEBI" id="CHEBI:57743"/>
    </ligand>
</feature>
<dbReference type="GO" id="GO:0006526">
    <property type="term" value="P:L-arginine biosynthetic process"/>
    <property type="evidence" value="ECO:0007669"/>
    <property type="project" value="UniProtKB-UniRule"/>
</dbReference>
<dbReference type="RefSeq" id="WP_020376251.1">
    <property type="nucleotide sequence ID" value="NZ_FWWY01000001.1"/>
</dbReference>
<dbReference type="PANTHER" id="PTHR11587">
    <property type="entry name" value="ARGININOSUCCINATE SYNTHASE"/>
    <property type="match status" value="1"/>
</dbReference>
<feature type="binding site" evidence="9">
    <location>
        <position position="128"/>
    </location>
    <ligand>
        <name>L-citrulline</name>
        <dbReference type="ChEBI" id="CHEBI:57743"/>
    </ligand>
</feature>
<keyword evidence="7 9" id="KW-0547">Nucleotide-binding</keyword>
<dbReference type="EMBL" id="FWWY01000001">
    <property type="protein sequence ID" value="SMC02160.1"/>
    <property type="molecule type" value="Genomic_DNA"/>
</dbReference>
<keyword evidence="9" id="KW-0963">Cytoplasm</keyword>
<feature type="binding site" evidence="9">
    <location>
        <position position="278"/>
    </location>
    <ligand>
        <name>L-citrulline</name>
        <dbReference type="ChEBI" id="CHEBI:57743"/>
    </ligand>
</feature>
<evidence type="ECO:0000259" key="11">
    <source>
        <dbReference type="Pfam" id="PF20979"/>
    </source>
</evidence>
<dbReference type="PANTHER" id="PTHR11587:SF2">
    <property type="entry name" value="ARGININOSUCCINATE SYNTHASE"/>
    <property type="match status" value="1"/>
</dbReference>